<evidence type="ECO:0008006" key="5">
    <source>
        <dbReference type="Google" id="ProtNLM"/>
    </source>
</evidence>
<evidence type="ECO:0000313" key="3">
    <source>
        <dbReference type="Proteomes" id="UP000480410"/>
    </source>
</evidence>
<reference evidence="3 4" key="1">
    <citation type="submission" date="2020-02" db="EMBL/GenBank/DDBJ databases">
        <title>Broccoli isolated Pseudomonas sp.</title>
        <authorList>
            <person name="Fujikawa T."/>
            <person name="Sawada H."/>
        </authorList>
    </citation>
    <scope>NUCLEOTIDE SEQUENCE [LARGE SCALE GENOMIC DNA]</scope>
    <source>
        <strain evidence="2 4">MAFF212427</strain>
        <strain evidence="1 3">MAFF212428</strain>
    </source>
</reference>
<gene>
    <name evidence="1" type="ORF">G3435_08325</name>
    <name evidence="2" type="ORF">G3436_08720</name>
</gene>
<evidence type="ECO:0000313" key="4">
    <source>
        <dbReference type="Proteomes" id="UP000482634"/>
    </source>
</evidence>
<dbReference type="RefSeq" id="WP_163943660.1">
    <property type="nucleotide sequence ID" value="NZ_JAAHBU010000101.1"/>
</dbReference>
<sequence>MNGLRKLTPHKKSLLLTALLENYPGAFITGYVLDAYISSYCVVGRVYKSPTYPDGTLILSEPITQVVEYTRRYLIETCEHECFLVVSFHSHGGRQSLEHLLALFKTAARLGSRYCLH</sequence>
<organism evidence="2 4">
    <name type="scientific">Pseudomonas brassicae</name>
    <dbReference type="NCBI Taxonomy" id="2708063"/>
    <lineage>
        <taxon>Bacteria</taxon>
        <taxon>Pseudomonadati</taxon>
        <taxon>Pseudomonadota</taxon>
        <taxon>Gammaproteobacteria</taxon>
        <taxon>Pseudomonadales</taxon>
        <taxon>Pseudomonadaceae</taxon>
        <taxon>Pseudomonas</taxon>
    </lineage>
</organism>
<dbReference type="Proteomes" id="UP000480410">
    <property type="component" value="Unassembled WGS sequence"/>
</dbReference>
<name>A0A6B3NQ40_9PSED</name>
<evidence type="ECO:0000313" key="2">
    <source>
        <dbReference type="EMBL" id="NER63966.1"/>
    </source>
</evidence>
<comment type="caution">
    <text evidence="2">The sequence shown here is derived from an EMBL/GenBank/DDBJ whole genome shotgun (WGS) entry which is preliminary data.</text>
</comment>
<dbReference type="EMBL" id="JAAHBU010000101">
    <property type="protein sequence ID" value="NER63966.1"/>
    <property type="molecule type" value="Genomic_DNA"/>
</dbReference>
<accession>A0A6M0CR12</accession>
<dbReference type="AlphaFoldDB" id="A0A6B3NQ40"/>
<proteinExistence type="predicted"/>
<dbReference type="EMBL" id="JAAHBV010000159">
    <property type="protein sequence ID" value="NER59978.1"/>
    <property type="molecule type" value="Genomic_DNA"/>
</dbReference>
<keyword evidence="4" id="KW-1185">Reference proteome</keyword>
<protein>
    <recommendedName>
        <fullName evidence="5">JAB domain-containing protein</fullName>
    </recommendedName>
</protein>
<evidence type="ECO:0000313" key="1">
    <source>
        <dbReference type="EMBL" id="NER59978.1"/>
    </source>
</evidence>
<accession>A0A6B3NQ40</accession>
<dbReference type="Proteomes" id="UP000482634">
    <property type="component" value="Unassembled WGS sequence"/>
</dbReference>